<dbReference type="GO" id="GO:0004058">
    <property type="term" value="F:aromatic-L-amino-acid decarboxylase activity"/>
    <property type="evidence" value="ECO:0007669"/>
    <property type="project" value="TreeGrafter"/>
</dbReference>
<dbReference type="SUPFAM" id="SSF53383">
    <property type="entry name" value="PLP-dependent transferases"/>
    <property type="match status" value="1"/>
</dbReference>
<organism evidence="7 8">
    <name type="scientific">Phlebotomus papatasi</name>
    <name type="common">Sandfly</name>
    <dbReference type="NCBI Taxonomy" id="29031"/>
    <lineage>
        <taxon>Eukaryota</taxon>
        <taxon>Metazoa</taxon>
        <taxon>Ecdysozoa</taxon>
        <taxon>Arthropoda</taxon>
        <taxon>Hexapoda</taxon>
        <taxon>Insecta</taxon>
        <taxon>Pterygota</taxon>
        <taxon>Neoptera</taxon>
        <taxon>Endopterygota</taxon>
        <taxon>Diptera</taxon>
        <taxon>Nematocera</taxon>
        <taxon>Psychodoidea</taxon>
        <taxon>Psychodidae</taxon>
        <taxon>Phlebotomus</taxon>
        <taxon>Phlebotomus</taxon>
    </lineage>
</organism>
<evidence type="ECO:0000256" key="2">
    <source>
        <dbReference type="ARBA" id="ARBA00009533"/>
    </source>
</evidence>
<dbReference type="FunFam" id="1.20.1340.10:FF:000001">
    <property type="entry name" value="Histidine decarboxylase"/>
    <property type="match status" value="1"/>
</dbReference>
<dbReference type="PANTHER" id="PTHR11999">
    <property type="entry name" value="GROUP II PYRIDOXAL-5-PHOSPHATE DECARBOXYLASE"/>
    <property type="match status" value="1"/>
</dbReference>
<comment type="similarity">
    <text evidence="2 6">Belongs to the group II decarboxylase family.</text>
</comment>
<protein>
    <submittedName>
        <fullName evidence="7">Uncharacterized protein</fullName>
    </submittedName>
</protein>
<proteinExistence type="inferred from homology"/>
<dbReference type="GO" id="GO:0006584">
    <property type="term" value="P:catecholamine metabolic process"/>
    <property type="evidence" value="ECO:0007669"/>
    <property type="project" value="TreeGrafter"/>
</dbReference>
<accession>A0A1B0DQW6</accession>
<evidence type="ECO:0000256" key="1">
    <source>
        <dbReference type="ARBA" id="ARBA00001933"/>
    </source>
</evidence>
<dbReference type="Pfam" id="PF00282">
    <property type="entry name" value="Pyridoxal_deC"/>
    <property type="match status" value="1"/>
</dbReference>
<dbReference type="InterPro" id="IPR015424">
    <property type="entry name" value="PyrdxlP-dep_Trfase"/>
</dbReference>
<dbReference type="EMBL" id="AJVK01008777">
    <property type="status" value="NOT_ANNOTATED_CDS"/>
    <property type="molecule type" value="Genomic_DNA"/>
</dbReference>
<dbReference type="GO" id="GO:0006520">
    <property type="term" value="P:amino acid metabolic process"/>
    <property type="evidence" value="ECO:0007669"/>
    <property type="project" value="InterPro"/>
</dbReference>
<dbReference type="Proteomes" id="UP000092462">
    <property type="component" value="Unassembled WGS sequence"/>
</dbReference>
<dbReference type="Gene3D" id="3.40.640.10">
    <property type="entry name" value="Type I PLP-dependent aspartate aminotransferase-like (Major domain)"/>
    <property type="match status" value="1"/>
</dbReference>
<dbReference type="InterPro" id="IPR015422">
    <property type="entry name" value="PyrdxlP-dep_Trfase_small"/>
</dbReference>
<evidence type="ECO:0000256" key="4">
    <source>
        <dbReference type="ARBA" id="ARBA00023239"/>
    </source>
</evidence>
<dbReference type="InterPro" id="IPR002129">
    <property type="entry name" value="PyrdxlP-dep_de-COase"/>
</dbReference>
<feature type="modified residue" description="N6-(pyridoxal phosphate)lysine" evidence="5">
    <location>
        <position position="303"/>
    </location>
</feature>
<keyword evidence="8" id="KW-1185">Reference proteome</keyword>
<dbReference type="FunFam" id="3.40.640.10:FF:000025">
    <property type="entry name" value="Histidine decarboxylase"/>
    <property type="match status" value="1"/>
</dbReference>
<dbReference type="InterPro" id="IPR010977">
    <property type="entry name" value="Aromatic_deC"/>
</dbReference>
<dbReference type="Gene3D" id="3.90.1150.10">
    <property type="entry name" value="Aspartate Aminotransferase, domain 1"/>
    <property type="match status" value="1"/>
</dbReference>
<dbReference type="AlphaFoldDB" id="A0A1B0DQW6"/>
<dbReference type="VEuPathDB" id="VectorBase:PPAPM1_011455"/>
<name>A0A1B0DQW6_PHLPP</name>
<dbReference type="GO" id="GO:0019752">
    <property type="term" value="P:carboxylic acid metabolic process"/>
    <property type="evidence" value="ECO:0007669"/>
    <property type="project" value="InterPro"/>
</dbReference>
<evidence type="ECO:0000256" key="3">
    <source>
        <dbReference type="ARBA" id="ARBA00022898"/>
    </source>
</evidence>
<dbReference type="PRINTS" id="PR00800">
    <property type="entry name" value="YHDCRBOXLASE"/>
</dbReference>
<dbReference type="EMBL" id="AJVK01008776">
    <property type="status" value="NOT_ANNOTATED_CDS"/>
    <property type="molecule type" value="Genomic_DNA"/>
</dbReference>
<comment type="cofactor">
    <cofactor evidence="1 5 6">
        <name>pyridoxal 5'-phosphate</name>
        <dbReference type="ChEBI" id="CHEBI:597326"/>
    </cofactor>
</comment>
<evidence type="ECO:0000313" key="7">
    <source>
        <dbReference type="EnsemblMetazoa" id="PPAI010949-PA"/>
    </source>
</evidence>
<dbReference type="InterPro" id="IPR021115">
    <property type="entry name" value="Pyridoxal-P_BS"/>
</dbReference>
<dbReference type="PROSITE" id="PS00392">
    <property type="entry name" value="DDC_GAD_HDC_YDC"/>
    <property type="match status" value="1"/>
</dbReference>
<evidence type="ECO:0000256" key="6">
    <source>
        <dbReference type="RuleBase" id="RU000382"/>
    </source>
</evidence>
<sequence length="503" mass="56630">MDVNEFREFGRAAVDFVADYLENIRDKDVLPSVHPGYLHKLLPEVMPEQPENWREVMQDMQKFIVPGITHWQSPNFHAYFPTACSYPAVIGELLSSGFGIVGFNWLCSPACTELEVIVMDWLGKLLNLPEEFLNCHDGPGGGVIQGSASDSILIAVLAAREQSVRRVGEESPEMTESDIRGRLVAYSSDQSNSAVEKAGILAAMPMRLLSTDAKCALRGDTLRKAIEEDLAIGNIPSVCIATLGTTGTCAFDDIEEIGKVCKEYNVWLHIDAAYAGAAFCCPEYHHLMKGVELAESFNFNAHKWMMVNFDCCAMWLKNADLLVQAFNVDRIYLQHRFQGQSKAPDYRHWQISLGRRFRALKLWITLRTVGAEGIRKNIRHHINLAQHFAALITADGRFEVIGEPSMGLVCFRLRGECSATQKLLDKITERKRIFMIHGNIHGKLVIRFAICGMDPQVKDIDFAFQEIQSAITDINFVPNEISDKIHDRFSKEITFLSSEERLQ</sequence>
<evidence type="ECO:0000256" key="5">
    <source>
        <dbReference type="PIRSR" id="PIRSR602129-50"/>
    </source>
</evidence>
<reference evidence="7" key="1">
    <citation type="submission" date="2022-08" db="UniProtKB">
        <authorList>
            <consortium name="EnsemblMetazoa"/>
        </authorList>
    </citation>
    <scope>IDENTIFICATION</scope>
    <source>
        <strain evidence="7">Israel</strain>
    </source>
</reference>
<dbReference type="CDD" id="cd06450">
    <property type="entry name" value="DOPA_deC_like"/>
    <property type="match status" value="1"/>
</dbReference>
<dbReference type="EMBL" id="AJVK01008775">
    <property type="status" value="NOT_ANNOTATED_CDS"/>
    <property type="molecule type" value="Genomic_DNA"/>
</dbReference>
<dbReference type="Gene3D" id="1.20.1340.10">
    <property type="entry name" value="dopa decarboxylase, N-terminal domain"/>
    <property type="match status" value="1"/>
</dbReference>
<dbReference type="GO" id="GO:0005737">
    <property type="term" value="C:cytoplasm"/>
    <property type="evidence" value="ECO:0007669"/>
    <property type="project" value="TreeGrafter"/>
</dbReference>
<dbReference type="InterPro" id="IPR015421">
    <property type="entry name" value="PyrdxlP-dep_Trfase_major"/>
</dbReference>
<dbReference type="EnsemblMetazoa" id="PPAI010949-RA">
    <property type="protein sequence ID" value="PPAI010949-PA"/>
    <property type="gene ID" value="PPAI010949"/>
</dbReference>
<dbReference type="VEuPathDB" id="VectorBase:PPAI010949"/>
<dbReference type="GO" id="GO:0030170">
    <property type="term" value="F:pyridoxal phosphate binding"/>
    <property type="evidence" value="ECO:0007669"/>
    <property type="project" value="InterPro"/>
</dbReference>
<dbReference type="PANTHER" id="PTHR11999:SF60">
    <property type="entry name" value="3,4-DIHYDROXYPHENYLACETALDEHYDE SYNTHASE"/>
    <property type="match status" value="1"/>
</dbReference>
<evidence type="ECO:0000313" key="8">
    <source>
        <dbReference type="Proteomes" id="UP000092462"/>
    </source>
</evidence>
<keyword evidence="3 5" id="KW-0663">Pyridoxal phosphate</keyword>
<keyword evidence="4 6" id="KW-0456">Lyase</keyword>